<evidence type="ECO:0008006" key="3">
    <source>
        <dbReference type="Google" id="ProtNLM"/>
    </source>
</evidence>
<protein>
    <recommendedName>
        <fullName evidence="3">Nuclease A inhibitor family protein</fullName>
    </recommendedName>
</protein>
<dbReference type="Gene3D" id="3.40.1460.10">
    <property type="entry name" value="Nuclease A inhibitor-like"/>
    <property type="match status" value="1"/>
</dbReference>
<accession>A0A2J6X483</accession>
<organism evidence="1 2">
    <name type="scientific">Chloroflexus aggregans</name>
    <dbReference type="NCBI Taxonomy" id="152260"/>
    <lineage>
        <taxon>Bacteria</taxon>
        <taxon>Bacillati</taxon>
        <taxon>Chloroflexota</taxon>
        <taxon>Chloroflexia</taxon>
        <taxon>Chloroflexales</taxon>
        <taxon>Chloroflexineae</taxon>
        <taxon>Chloroflexaceae</taxon>
        <taxon>Chloroflexus</taxon>
    </lineage>
</organism>
<sequence length="139" mass="14936">MAMPEPFSPAATAALAAFNAATGDLRMPSERDHPFIPVILGMITLSPQTVAQALDIPRNTPVSVQSFEHFFAPLTTRQPWHTTDDLPTLVGFAGLRDTLAASLRDPVVYRFGEGTVTVLIIGYLDDGTIAGVQTKVIET</sequence>
<dbReference type="InterPro" id="IPR036587">
    <property type="entry name" value="NucleaseA_inhib-like_sf"/>
</dbReference>
<evidence type="ECO:0000313" key="1">
    <source>
        <dbReference type="EMBL" id="PMP81132.1"/>
    </source>
</evidence>
<gene>
    <name evidence="1" type="ORF">C0184_08670</name>
</gene>
<dbReference type="Proteomes" id="UP000243376">
    <property type="component" value="Unassembled WGS sequence"/>
</dbReference>
<dbReference type="AlphaFoldDB" id="A0A2J6X483"/>
<proteinExistence type="predicted"/>
<reference evidence="1 2" key="1">
    <citation type="submission" date="2018-01" db="EMBL/GenBank/DDBJ databases">
        <title>Metagenomic assembled genomes from two thermal pools in the Uzon Caldera, Kamchatka, Russia.</title>
        <authorList>
            <person name="Wilkins L."/>
            <person name="Ettinger C."/>
        </authorList>
    </citation>
    <scope>NUCLEOTIDE SEQUENCE [LARGE SCALE GENOMIC DNA]</scope>
    <source>
        <strain evidence="1">ZAV-02</strain>
    </source>
</reference>
<dbReference type="SUPFAM" id="SSF82602">
    <property type="entry name" value="Nuclease A inhibitor (NuiA)"/>
    <property type="match status" value="1"/>
</dbReference>
<dbReference type="Pfam" id="PF07924">
    <property type="entry name" value="NuiA"/>
    <property type="match status" value="1"/>
</dbReference>
<evidence type="ECO:0000313" key="2">
    <source>
        <dbReference type="Proteomes" id="UP000243376"/>
    </source>
</evidence>
<dbReference type="EMBL" id="PNIQ01000574">
    <property type="protein sequence ID" value="PMP81132.1"/>
    <property type="molecule type" value="Genomic_DNA"/>
</dbReference>
<name>A0A2J6X483_9CHLR</name>
<comment type="caution">
    <text evidence="1">The sequence shown here is derived from an EMBL/GenBank/DDBJ whole genome shotgun (WGS) entry which is preliminary data.</text>
</comment>
<dbReference type="InterPro" id="IPR012489">
    <property type="entry name" value="NucleaseA_inhib-like"/>
</dbReference>